<feature type="signal peptide" evidence="1">
    <location>
        <begin position="1"/>
        <end position="20"/>
    </location>
</feature>
<feature type="chain" id="PRO_5020021827" description="Secreted protein" evidence="1">
    <location>
        <begin position="21"/>
        <end position="72"/>
    </location>
</feature>
<dbReference type="EMBL" id="BGZK01000581">
    <property type="protein sequence ID" value="GBP51441.1"/>
    <property type="molecule type" value="Genomic_DNA"/>
</dbReference>
<dbReference type="Proteomes" id="UP000299102">
    <property type="component" value="Unassembled WGS sequence"/>
</dbReference>
<keyword evidence="3" id="KW-1185">Reference proteome</keyword>
<proteinExistence type="predicted"/>
<name>A0A4C1WJL6_EUMVA</name>
<evidence type="ECO:0000313" key="3">
    <source>
        <dbReference type="Proteomes" id="UP000299102"/>
    </source>
</evidence>
<reference evidence="2 3" key="1">
    <citation type="journal article" date="2019" name="Commun. Biol.">
        <title>The bagworm genome reveals a unique fibroin gene that provides high tensile strength.</title>
        <authorList>
            <person name="Kono N."/>
            <person name="Nakamura H."/>
            <person name="Ohtoshi R."/>
            <person name="Tomita M."/>
            <person name="Numata K."/>
            <person name="Arakawa K."/>
        </authorList>
    </citation>
    <scope>NUCLEOTIDE SEQUENCE [LARGE SCALE GENOMIC DNA]</scope>
</reference>
<organism evidence="2 3">
    <name type="scientific">Eumeta variegata</name>
    <name type="common">Bagworm moth</name>
    <name type="synonym">Eumeta japonica</name>
    <dbReference type="NCBI Taxonomy" id="151549"/>
    <lineage>
        <taxon>Eukaryota</taxon>
        <taxon>Metazoa</taxon>
        <taxon>Ecdysozoa</taxon>
        <taxon>Arthropoda</taxon>
        <taxon>Hexapoda</taxon>
        <taxon>Insecta</taxon>
        <taxon>Pterygota</taxon>
        <taxon>Neoptera</taxon>
        <taxon>Endopterygota</taxon>
        <taxon>Lepidoptera</taxon>
        <taxon>Glossata</taxon>
        <taxon>Ditrysia</taxon>
        <taxon>Tineoidea</taxon>
        <taxon>Psychidae</taxon>
        <taxon>Oiketicinae</taxon>
        <taxon>Eumeta</taxon>
    </lineage>
</organism>
<dbReference type="AlphaFoldDB" id="A0A4C1WJL6"/>
<comment type="caution">
    <text evidence="2">The sequence shown here is derived from an EMBL/GenBank/DDBJ whole genome shotgun (WGS) entry which is preliminary data.</text>
</comment>
<protein>
    <recommendedName>
        <fullName evidence="4">Secreted protein</fullName>
    </recommendedName>
</protein>
<sequence length="72" mass="8137">MLKRLSFFAILARVVPFLQGHNKWNILYLKHAERLSDRANAGRPAVARGRRASVMSLLRNLFVGRTSTSALD</sequence>
<keyword evidence="1" id="KW-0732">Signal</keyword>
<accession>A0A4C1WJL6</accession>
<evidence type="ECO:0000313" key="2">
    <source>
        <dbReference type="EMBL" id="GBP51441.1"/>
    </source>
</evidence>
<evidence type="ECO:0000256" key="1">
    <source>
        <dbReference type="SAM" id="SignalP"/>
    </source>
</evidence>
<evidence type="ECO:0008006" key="4">
    <source>
        <dbReference type="Google" id="ProtNLM"/>
    </source>
</evidence>
<gene>
    <name evidence="2" type="ORF">EVAR_37277_1</name>
</gene>